<keyword evidence="6 9" id="KW-1133">Transmembrane helix</keyword>
<feature type="transmembrane region" description="Helical" evidence="9">
    <location>
        <begin position="219"/>
        <end position="235"/>
    </location>
</feature>
<evidence type="ECO:0000256" key="4">
    <source>
        <dbReference type="ARBA" id="ARBA00022679"/>
    </source>
</evidence>
<dbReference type="EMBL" id="JAAXLA010000047">
    <property type="protein sequence ID" value="NMI00026.1"/>
    <property type="molecule type" value="Genomic_DNA"/>
</dbReference>
<proteinExistence type="predicted"/>
<sequence>MTDFRIWSSVTLGGRRCRVNGPGTGNARRAPDRPYDPGVTEATPGSRLRSWAYALRTTNPPPDAARSGRIDAVTRWIVVSRAAVLPMTLVSGLVAALLAVGRPGLDWPWLVLAIVGITLAHIANNLMNDLYDTRAGSDSASYPRALYAPHPVLAGLVSRRTLLVAIVVVNAADLALLVVLAFARGWPVVAFAVAGLGLSVAYTAPPLRLKKRGLGEPDVLVVWGPLMVGGTYYAAVGSLPWQVLVASLPYGLLCTTVLMGKHIDKTRYDAPLGIRTLPVMLGEQRARAVTLGLMAGFYPLVGLAVLLAAMPWPALVVVAAVPRLVTVWPYFRRPPPREPPKDFPVWPLWYAALAWVHVRQAGALLVLGLATGAVLRVGGF</sequence>
<comment type="caution">
    <text evidence="10">The sequence shown here is derived from an EMBL/GenBank/DDBJ whole genome shotgun (WGS) entry which is preliminary data.</text>
</comment>
<dbReference type="Proteomes" id="UP000820669">
    <property type="component" value="Unassembled WGS sequence"/>
</dbReference>
<dbReference type="CDD" id="cd13962">
    <property type="entry name" value="PT_UbiA_UBIAD1"/>
    <property type="match status" value="1"/>
</dbReference>
<name>A0ABX1SEQ3_9PSEU</name>
<keyword evidence="11" id="KW-1185">Reference proteome</keyword>
<reference evidence="10 11" key="1">
    <citation type="submission" date="2020-04" db="EMBL/GenBank/DDBJ databases">
        <authorList>
            <person name="Klaysubun C."/>
            <person name="Duangmal K."/>
            <person name="Lipun K."/>
        </authorList>
    </citation>
    <scope>NUCLEOTIDE SEQUENCE [LARGE SCALE GENOMIC DNA]</scope>
    <source>
        <strain evidence="10 11">K10HN5</strain>
    </source>
</reference>
<evidence type="ECO:0000256" key="6">
    <source>
        <dbReference type="ARBA" id="ARBA00022989"/>
    </source>
</evidence>
<evidence type="ECO:0000313" key="10">
    <source>
        <dbReference type="EMBL" id="NMI00026.1"/>
    </source>
</evidence>
<evidence type="ECO:0000313" key="11">
    <source>
        <dbReference type="Proteomes" id="UP000820669"/>
    </source>
</evidence>
<feature type="transmembrane region" description="Helical" evidence="9">
    <location>
        <begin position="241"/>
        <end position="259"/>
    </location>
</feature>
<feature type="transmembrane region" description="Helical" evidence="9">
    <location>
        <begin position="188"/>
        <end position="207"/>
    </location>
</feature>
<feature type="transmembrane region" description="Helical" evidence="9">
    <location>
        <begin position="76"/>
        <end position="101"/>
    </location>
</feature>
<dbReference type="InterPro" id="IPR000537">
    <property type="entry name" value="UbiA_prenyltransferase"/>
</dbReference>
<accession>A0ABX1SEQ3</accession>
<gene>
    <name evidence="10" type="ORF">HF526_22335</name>
</gene>
<dbReference type="Pfam" id="PF01040">
    <property type="entry name" value="UbiA"/>
    <property type="match status" value="1"/>
</dbReference>
<evidence type="ECO:0000256" key="3">
    <source>
        <dbReference type="ARBA" id="ARBA00022428"/>
    </source>
</evidence>
<comment type="pathway">
    <text evidence="2">Quinol/quinone metabolism; menaquinone biosynthesis.</text>
</comment>
<organism evidence="10 11">
    <name type="scientific">Pseudonocardia acidicola</name>
    <dbReference type="NCBI Taxonomy" id="2724939"/>
    <lineage>
        <taxon>Bacteria</taxon>
        <taxon>Bacillati</taxon>
        <taxon>Actinomycetota</taxon>
        <taxon>Actinomycetes</taxon>
        <taxon>Pseudonocardiales</taxon>
        <taxon>Pseudonocardiaceae</taxon>
        <taxon>Pseudonocardia</taxon>
    </lineage>
</organism>
<evidence type="ECO:0000256" key="8">
    <source>
        <dbReference type="SAM" id="MobiDB-lite"/>
    </source>
</evidence>
<feature type="transmembrane region" description="Helical" evidence="9">
    <location>
        <begin position="107"/>
        <end position="127"/>
    </location>
</feature>
<comment type="subcellular location">
    <subcellularLocation>
        <location evidence="1">Membrane</location>
        <topology evidence="1">Multi-pass membrane protein</topology>
    </subcellularLocation>
</comment>
<evidence type="ECO:0000256" key="5">
    <source>
        <dbReference type="ARBA" id="ARBA00022692"/>
    </source>
</evidence>
<feature type="region of interest" description="Disordered" evidence="8">
    <location>
        <begin position="18"/>
        <end position="43"/>
    </location>
</feature>
<evidence type="ECO:0000256" key="1">
    <source>
        <dbReference type="ARBA" id="ARBA00004141"/>
    </source>
</evidence>
<feature type="transmembrane region" description="Helical" evidence="9">
    <location>
        <begin position="162"/>
        <end position="182"/>
    </location>
</feature>
<keyword evidence="5 9" id="KW-0812">Transmembrane</keyword>
<keyword evidence="4" id="KW-0808">Transferase</keyword>
<dbReference type="PANTHER" id="PTHR13929">
    <property type="entry name" value="1,4-DIHYDROXY-2-NAPHTHOATE OCTAPRENYLTRANSFERASE"/>
    <property type="match status" value="1"/>
</dbReference>
<dbReference type="InterPro" id="IPR026046">
    <property type="entry name" value="UBIAD1"/>
</dbReference>
<evidence type="ECO:0000256" key="9">
    <source>
        <dbReference type="SAM" id="Phobius"/>
    </source>
</evidence>
<keyword evidence="7 9" id="KW-0472">Membrane</keyword>
<protein>
    <submittedName>
        <fullName evidence="10">Prenyltransferase</fullName>
    </submittedName>
</protein>
<keyword evidence="3" id="KW-0474">Menaquinone biosynthesis</keyword>
<evidence type="ECO:0000256" key="2">
    <source>
        <dbReference type="ARBA" id="ARBA00004863"/>
    </source>
</evidence>
<dbReference type="Gene3D" id="1.10.357.140">
    <property type="entry name" value="UbiA prenyltransferase"/>
    <property type="match status" value="1"/>
</dbReference>
<dbReference type="PANTHER" id="PTHR13929:SF0">
    <property type="entry name" value="UBIA PRENYLTRANSFERASE DOMAIN-CONTAINING PROTEIN 1"/>
    <property type="match status" value="1"/>
</dbReference>
<feature type="transmembrane region" description="Helical" evidence="9">
    <location>
        <begin position="288"/>
        <end position="308"/>
    </location>
</feature>
<evidence type="ECO:0000256" key="7">
    <source>
        <dbReference type="ARBA" id="ARBA00023136"/>
    </source>
</evidence>
<dbReference type="InterPro" id="IPR044878">
    <property type="entry name" value="UbiA_sf"/>
</dbReference>